<protein>
    <submittedName>
        <fullName evidence="3">Uncharacterized protein</fullName>
    </submittedName>
</protein>
<dbReference type="KEGG" id="tva:4751603"/>
<evidence type="ECO:0000256" key="1">
    <source>
        <dbReference type="SAM" id="MobiDB-lite"/>
    </source>
</evidence>
<dbReference type="AlphaFoldDB" id="A2FJM9"/>
<dbReference type="RefSeq" id="XP_001307791.1">
    <property type="nucleotide sequence ID" value="XM_001307790.1"/>
</dbReference>
<sequence>MSNKRQAAHGKQNAHQNQKGKQAAQAAAPAAAATDQKPEAPKAN</sequence>
<feature type="compositionally biased region" description="Low complexity" evidence="1">
    <location>
        <begin position="11"/>
        <end position="35"/>
    </location>
</feature>
<gene>
    <name evidence="2" type="ORF">TVAG_032650</name>
    <name evidence="3" type="ORF">TVAG_370320</name>
</gene>
<proteinExistence type="predicted"/>
<organism evidence="3 4">
    <name type="scientific">Trichomonas vaginalis (strain ATCC PRA-98 / G3)</name>
    <dbReference type="NCBI Taxonomy" id="412133"/>
    <lineage>
        <taxon>Eukaryota</taxon>
        <taxon>Metamonada</taxon>
        <taxon>Parabasalia</taxon>
        <taxon>Trichomonadida</taxon>
        <taxon>Trichomonadidae</taxon>
        <taxon>Trichomonas</taxon>
    </lineage>
</organism>
<dbReference type="VEuPathDB" id="TrichDB:TVAGG3_0054310"/>
<dbReference type="RefSeq" id="XP_001306809.1">
    <property type="nucleotide sequence ID" value="XM_001306808.1"/>
</dbReference>
<dbReference type="EMBL" id="DS113833">
    <property type="protein sequence ID" value="EAX94861.1"/>
    <property type="molecule type" value="Genomic_DNA"/>
</dbReference>
<dbReference type="KEGG" id="tva:75637621"/>
<dbReference type="EMBL" id="DS113887">
    <property type="protein sequence ID" value="EAX93879.1"/>
    <property type="molecule type" value="Genomic_DNA"/>
</dbReference>
<reference evidence="3" key="1">
    <citation type="submission" date="2006-10" db="EMBL/GenBank/DDBJ databases">
        <authorList>
            <person name="Amadeo P."/>
            <person name="Zhao Q."/>
            <person name="Wortman J."/>
            <person name="Fraser-Liggett C."/>
            <person name="Carlton J."/>
        </authorList>
    </citation>
    <scope>NUCLEOTIDE SEQUENCE</scope>
    <source>
        <strain evidence="3">G3</strain>
    </source>
</reference>
<accession>A2FJM9</accession>
<keyword evidence="4" id="KW-1185">Reference proteome</keyword>
<reference evidence="3" key="2">
    <citation type="journal article" date="2007" name="Science">
        <title>Draft genome sequence of the sexually transmitted pathogen Trichomonas vaginalis.</title>
        <authorList>
            <person name="Carlton J.M."/>
            <person name="Hirt R.P."/>
            <person name="Silva J.C."/>
            <person name="Delcher A.L."/>
            <person name="Schatz M."/>
            <person name="Zhao Q."/>
            <person name="Wortman J.R."/>
            <person name="Bidwell S.L."/>
            <person name="Alsmark U.C.M."/>
            <person name="Besteiro S."/>
            <person name="Sicheritz-Ponten T."/>
            <person name="Noel C.J."/>
            <person name="Dacks J.B."/>
            <person name="Foster P.G."/>
            <person name="Simillion C."/>
            <person name="Van de Peer Y."/>
            <person name="Miranda-Saavedra D."/>
            <person name="Barton G.J."/>
            <person name="Westrop G.D."/>
            <person name="Mueller S."/>
            <person name="Dessi D."/>
            <person name="Fiori P.L."/>
            <person name="Ren Q."/>
            <person name="Paulsen I."/>
            <person name="Zhang H."/>
            <person name="Bastida-Corcuera F.D."/>
            <person name="Simoes-Barbosa A."/>
            <person name="Brown M.T."/>
            <person name="Hayes R.D."/>
            <person name="Mukherjee M."/>
            <person name="Okumura C.Y."/>
            <person name="Schneider R."/>
            <person name="Smith A.J."/>
            <person name="Vanacova S."/>
            <person name="Villalvazo M."/>
            <person name="Haas B.J."/>
            <person name="Pertea M."/>
            <person name="Feldblyum T.V."/>
            <person name="Utterback T.R."/>
            <person name="Shu C.L."/>
            <person name="Osoegawa K."/>
            <person name="de Jong P.J."/>
            <person name="Hrdy I."/>
            <person name="Horvathova L."/>
            <person name="Zubacova Z."/>
            <person name="Dolezal P."/>
            <person name="Malik S.B."/>
            <person name="Logsdon J.M. Jr."/>
            <person name="Henze K."/>
            <person name="Gupta A."/>
            <person name="Wang C.C."/>
            <person name="Dunne R.L."/>
            <person name="Upcroft J.A."/>
            <person name="Upcroft P."/>
            <person name="White O."/>
            <person name="Salzberg S.L."/>
            <person name="Tang P."/>
            <person name="Chiu C.-H."/>
            <person name="Lee Y.-S."/>
            <person name="Embley T.M."/>
            <person name="Coombs G.H."/>
            <person name="Mottram J.C."/>
            <person name="Tachezy J."/>
            <person name="Fraser-Liggett C.M."/>
            <person name="Johnson P.J."/>
        </authorList>
    </citation>
    <scope>NUCLEOTIDE SEQUENCE [LARGE SCALE GENOMIC DNA]</scope>
    <source>
        <strain evidence="3">G3</strain>
    </source>
</reference>
<evidence type="ECO:0000313" key="3">
    <source>
        <dbReference type="EMBL" id="EAX94861.1"/>
    </source>
</evidence>
<evidence type="ECO:0000313" key="2">
    <source>
        <dbReference type="EMBL" id="EAX93879.1"/>
    </source>
</evidence>
<name>A2FJM9_TRIV3</name>
<dbReference type="Proteomes" id="UP000001542">
    <property type="component" value="Unassembled WGS sequence"/>
</dbReference>
<feature type="region of interest" description="Disordered" evidence="1">
    <location>
        <begin position="1"/>
        <end position="44"/>
    </location>
</feature>
<evidence type="ECO:0000313" key="4">
    <source>
        <dbReference type="Proteomes" id="UP000001542"/>
    </source>
</evidence>
<dbReference type="VEuPathDB" id="TrichDB:TVAGG3_0054180"/>